<evidence type="ECO:0000256" key="9">
    <source>
        <dbReference type="SAM" id="SignalP"/>
    </source>
</evidence>
<dbReference type="AlphaFoldDB" id="A0AAV6W2K4"/>
<dbReference type="SUPFAM" id="SSF46565">
    <property type="entry name" value="Chaperone J-domain"/>
    <property type="match status" value="1"/>
</dbReference>
<feature type="chain" id="PRO_5043697839" evidence="9">
    <location>
        <begin position="26"/>
        <end position="485"/>
    </location>
</feature>
<protein>
    <submittedName>
        <fullName evidence="13">Uncharacterized protein</fullName>
    </submittedName>
</protein>
<evidence type="ECO:0000259" key="12">
    <source>
        <dbReference type="PROSITE" id="PS51293"/>
    </source>
</evidence>
<dbReference type="Pfam" id="PF00226">
    <property type="entry name" value="DnaJ"/>
    <property type="match status" value="1"/>
</dbReference>
<evidence type="ECO:0000256" key="3">
    <source>
        <dbReference type="ARBA" id="ARBA00022729"/>
    </source>
</evidence>
<dbReference type="InterPro" id="IPR052606">
    <property type="entry name" value="DnaJ_domain_protein"/>
</dbReference>
<feature type="transmembrane region" description="Helical" evidence="8">
    <location>
        <begin position="129"/>
        <end position="148"/>
    </location>
</feature>
<dbReference type="InterPro" id="IPR001623">
    <property type="entry name" value="DnaJ_domain"/>
</dbReference>
<sequence>MICHSANMILWPPLLVLCLLHVGNCWTTEDLELFDLVESTPKTFYQVLGVDEKASNTDIRKAYRKLSTVLHPDRNKNENAEEEFRQVAAVADVLRNEERRKTYDLILKMGLPDWRTPIYYYRRARNMGLYELTIFLFCLATLAQYIFLWTAYWEKKYEIEEVVLSRIRKKSKHQRKGQKECQNAKIEEDILVSEAMSILKRPSCGDLFPVRLFHFTIHLIKSSPSYVAGCINYFKTSTTNNIKRKLSKEEEEVPRVKVRKQVVKPTIPDYSNIPEYETSATEDSTSKNGDQIKKNGIKKISWAVESLTEHQILEFKKALKKFPVGTLQRWEKVAVHLDCSVSEVTVMVKEMKNNQFSKAVPLSRQGVTGTEKENFGSEMYEEKDKKPTKPLANGANCSQGTEAFESDLQKNGKVVNQNGVNGNSDTFWKQEEQQSLEIALKKFPKDTPARWEKVSEFISTKTKEECVERYKILVQQVKKKKHKEV</sequence>
<evidence type="ECO:0000313" key="13">
    <source>
        <dbReference type="EMBL" id="KAG8201875.1"/>
    </source>
</evidence>
<dbReference type="GO" id="GO:0012505">
    <property type="term" value="C:endomembrane system"/>
    <property type="evidence" value="ECO:0007669"/>
    <property type="project" value="UniProtKB-SubCell"/>
</dbReference>
<keyword evidence="3 9" id="KW-0732">Signal</keyword>
<dbReference type="Gene3D" id="1.10.287.110">
    <property type="entry name" value="DnaJ domain"/>
    <property type="match status" value="1"/>
</dbReference>
<dbReference type="PANTHER" id="PTHR44653:SF2">
    <property type="entry name" value="DNAJ HOMOLOG SUBFAMILY C MEMBER 1"/>
    <property type="match status" value="1"/>
</dbReference>
<keyword evidence="2 8" id="KW-0812">Transmembrane</keyword>
<feature type="signal peptide" evidence="9">
    <location>
        <begin position="1"/>
        <end position="25"/>
    </location>
</feature>
<proteinExistence type="predicted"/>
<feature type="region of interest" description="Disordered" evidence="7">
    <location>
        <begin position="367"/>
        <end position="394"/>
    </location>
</feature>
<dbReference type="InterPro" id="IPR009057">
    <property type="entry name" value="Homeodomain-like_sf"/>
</dbReference>
<dbReference type="Gene3D" id="1.10.10.60">
    <property type="entry name" value="Homeodomain-like"/>
    <property type="match status" value="2"/>
</dbReference>
<evidence type="ECO:0000256" key="6">
    <source>
        <dbReference type="ARBA" id="ARBA00037847"/>
    </source>
</evidence>
<evidence type="ECO:0000256" key="2">
    <source>
        <dbReference type="ARBA" id="ARBA00022692"/>
    </source>
</evidence>
<reference evidence="13 14" key="1">
    <citation type="journal article" date="2022" name="Nat. Ecol. Evol.">
        <title>A masculinizing supergene underlies an exaggerated male reproductive morph in a spider.</title>
        <authorList>
            <person name="Hendrickx F."/>
            <person name="De Corte Z."/>
            <person name="Sonet G."/>
            <person name="Van Belleghem S.M."/>
            <person name="Kostlbacher S."/>
            <person name="Vangestel C."/>
        </authorList>
    </citation>
    <scope>NUCLEOTIDE SEQUENCE [LARGE SCALE GENOMIC DNA]</scope>
    <source>
        <strain evidence="13">W744_W776</strain>
    </source>
</reference>
<accession>A0AAV6W2K4</accession>
<evidence type="ECO:0000313" key="14">
    <source>
        <dbReference type="Proteomes" id="UP000827092"/>
    </source>
</evidence>
<dbReference type="InterPro" id="IPR017884">
    <property type="entry name" value="SANT_dom"/>
</dbReference>
<keyword evidence="14" id="KW-1185">Reference proteome</keyword>
<evidence type="ECO:0000256" key="8">
    <source>
        <dbReference type="SAM" id="Phobius"/>
    </source>
</evidence>
<evidence type="ECO:0000256" key="4">
    <source>
        <dbReference type="ARBA" id="ARBA00022989"/>
    </source>
</evidence>
<feature type="domain" description="J" evidence="10">
    <location>
        <begin position="43"/>
        <end position="107"/>
    </location>
</feature>
<comment type="caution">
    <text evidence="13">The sequence shown here is derived from an EMBL/GenBank/DDBJ whole genome shotgun (WGS) entry which is preliminary data.</text>
</comment>
<name>A0AAV6W2K4_9ARAC</name>
<dbReference type="SMART" id="SM00717">
    <property type="entry name" value="SANT"/>
    <property type="match status" value="2"/>
</dbReference>
<evidence type="ECO:0000259" key="11">
    <source>
        <dbReference type="PROSITE" id="PS50090"/>
    </source>
</evidence>
<gene>
    <name evidence="13" type="ORF">JTE90_027354</name>
</gene>
<feature type="domain" description="SANT" evidence="12">
    <location>
        <begin position="423"/>
        <end position="478"/>
    </location>
</feature>
<evidence type="ECO:0000256" key="1">
    <source>
        <dbReference type="ARBA" id="ARBA00004123"/>
    </source>
</evidence>
<comment type="subcellular location">
    <subcellularLocation>
        <location evidence="6">Endomembrane system</location>
        <topology evidence="6">Single-pass membrane protein</topology>
    </subcellularLocation>
    <subcellularLocation>
        <location evidence="1">Nucleus</location>
    </subcellularLocation>
</comment>
<evidence type="ECO:0000256" key="7">
    <source>
        <dbReference type="SAM" id="MobiDB-lite"/>
    </source>
</evidence>
<evidence type="ECO:0000256" key="5">
    <source>
        <dbReference type="ARBA" id="ARBA00023136"/>
    </source>
</evidence>
<feature type="compositionally biased region" description="Basic and acidic residues" evidence="7">
    <location>
        <begin position="370"/>
        <end position="387"/>
    </location>
</feature>
<dbReference type="PANTHER" id="PTHR44653">
    <property type="entry name" value="DNAJ HOMOLOG SUBFAMILY C MEMBER 1"/>
    <property type="match status" value="1"/>
</dbReference>
<dbReference type="CDD" id="cd00167">
    <property type="entry name" value="SANT"/>
    <property type="match status" value="1"/>
</dbReference>
<dbReference type="InterPro" id="IPR036869">
    <property type="entry name" value="J_dom_sf"/>
</dbReference>
<dbReference type="GO" id="GO:0005634">
    <property type="term" value="C:nucleus"/>
    <property type="evidence" value="ECO:0007669"/>
    <property type="project" value="UniProtKB-SubCell"/>
</dbReference>
<organism evidence="13 14">
    <name type="scientific">Oedothorax gibbosus</name>
    <dbReference type="NCBI Taxonomy" id="931172"/>
    <lineage>
        <taxon>Eukaryota</taxon>
        <taxon>Metazoa</taxon>
        <taxon>Ecdysozoa</taxon>
        <taxon>Arthropoda</taxon>
        <taxon>Chelicerata</taxon>
        <taxon>Arachnida</taxon>
        <taxon>Araneae</taxon>
        <taxon>Araneomorphae</taxon>
        <taxon>Entelegynae</taxon>
        <taxon>Araneoidea</taxon>
        <taxon>Linyphiidae</taxon>
        <taxon>Erigoninae</taxon>
        <taxon>Oedothorax</taxon>
    </lineage>
</organism>
<dbReference type="PRINTS" id="PR00625">
    <property type="entry name" value="JDOMAIN"/>
</dbReference>
<dbReference type="CDD" id="cd06257">
    <property type="entry name" value="DnaJ"/>
    <property type="match status" value="1"/>
</dbReference>
<dbReference type="PROSITE" id="PS50090">
    <property type="entry name" value="MYB_LIKE"/>
    <property type="match status" value="1"/>
</dbReference>
<dbReference type="SUPFAM" id="SSF46689">
    <property type="entry name" value="Homeodomain-like"/>
    <property type="match status" value="1"/>
</dbReference>
<dbReference type="InterPro" id="IPR001005">
    <property type="entry name" value="SANT/Myb"/>
</dbReference>
<dbReference type="Pfam" id="PF23082">
    <property type="entry name" value="Myb_DNA-binding_2"/>
    <property type="match status" value="2"/>
</dbReference>
<keyword evidence="4 8" id="KW-1133">Transmembrane helix</keyword>
<dbReference type="PROSITE" id="PS50076">
    <property type="entry name" value="DNAJ_2"/>
    <property type="match status" value="1"/>
</dbReference>
<evidence type="ECO:0000259" key="10">
    <source>
        <dbReference type="PROSITE" id="PS50076"/>
    </source>
</evidence>
<dbReference type="SMART" id="SM00271">
    <property type="entry name" value="DnaJ"/>
    <property type="match status" value="1"/>
</dbReference>
<keyword evidence="5 8" id="KW-0472">Membrane</keyword>
<dbReference type="EMBL" id="JAFNEN010000002">
    <property type="protein sequence ID" value="KAG8201875.1"/>
    <property type="molecule type" value="Genomic_DNA"/>
</dbReference>
<feature type="domain" description="Myb-like" evidence="11">
    <location>
        <begin position="428"/>
        <end position="474"/>
    </location>
</feature>
<dbReference type="Proteomes" id="UP000827092">
    <property type="component" value="Unassembled WGS sequence"/>
</dbReference>
<dbReference type="PROSITE" id="PS51293">
    <property type="entry name" value="SANT"/>
    <property type="match status" value="1"/>
</dbReference>